<reference evidence="4 5" key="1">
    <citation type="submission" date="2018-04" db="EMBL/GenBank/DDBJ databases">
        <title>Genome sequencing of Flavobacterium sp. HYN0048.</title>
        <authorList>
            <person name="Yi H."/>
            <person name="Baek C."/>
        </authorList>
    </citation>
    <scope>NUCLEOTIDE SEQUENCE [LARGE SCALE GENOMIC DNA]</scope>
    <source>
        <strain evidence="4 5">HYN0048</strain>
    </source>
</reference>
<dbReference type="KEGG" id="fmg:HYN48_05850"/>
<evidence type="ECO:0000259" key="3">
    <source>
        <dbReference type="Pfam" id="PF12969"/>
    </source>
</evidence>
<evidence type="ECO:0000313" key="5">
    <source>
        <dbReference type="Proteomes" id="UP000244193"/>
    </source>
</evidence>
<dbReference type="Pfam" id="PF12969">
    <property type="entry name" value="DUF3857"/>
    <property type="match status" value="1"/>
</dbReference>
<keyword evidence="5" id="KW-1185">Reference proteome</keyword>
<accession>A0A2S0RDE9</accession>
<protein>
    <submittedName>
        <fullName evidence="4">Transglutaminase</fullName>
    </submittedName>
</protein>
<evidence type="ECO:0000256" key="1">
    <source>
        <dbReference type="SAM" id="SignalP"/>
    </source>
</evidence>
<dbReference type="RefSeq" id="WP_108370229.1">
    <property type="nucleotide sequence ID" value="NZ_CP028811.1"/>
</dbReference>
<dbReference type="Gene3D" id="3.10.620.30">
    <property type="match status" value="1"/>
</dbReference>
<dbReference type="Proteomes" id="UP000244193">
    <property type="component" value="Chromosome"/>
</dbReference>
<dbReference type="InterPro" id="IPR024618">
    <property type="entry name" value="DUF3857"/>
</dbReference>
<gene>
    <name evidence="4" type="ORF">HYN48_05850</name>
</gene>
<feature type="signal peptide" evidence="1">
    <location>
        <begin position="1"/>
        <end position="20"/>
    </location>
</feature>
<dbReference type="Gene3D" id="2.60.120.1130">
    <property type="match status" value="1"/>
</dbReference>
<name>A0A2S0RDE9_9FLAO</name>
<dbReference type="InterPro" id="IPR002931">
    <property type="entry name" value="Transglutaminase-like"/>
</dbReference>
<dbReference type="Gene3D" id="2.60.40.3140">
    <property type="match status" value="1"/>
</dbReference>
<dbReference type="Pfam" id="PF01841">
    <property type="entry name" value="Transglut_core"/>
    <property type="match status" value="1"/>
</dbReference>
<evidence type="ECO:0000313" key="4">
    <source>
        <dbReference type="EMBL" id="AWA29645.1"/>
    </source>
</evidence>
<keyword evidence="1" id="KW-0732">Signal</keyword>
<dbReference type="EMBL" id="CP028811">
    <property type="protein sequence ID" value="AWA29645.1"/>
    <property type="molecule type" value="Genomic_DNA"/>
</dbReference>
<proteinExistence type="predicted"/>
<feature type="domain" description="DUF3857" evidence="3">
    <location>
        <begin position="67"/>
        <end position="204"/>
    </location>
</feature>
<feature type="domain" description="Transglutaminase-like" evidence="2">
    <location>
        <begin position="323"/>
        <end position="397"/>
    </location>
</feature>
<dbReference type="OrthoDB" id="98874at2"/>
<sequence>MSRNFKFLMLCLFAVSSAVAQKFEMGKVSVEELQQRSHPADSSAEAAILFKKGETTFDYSPEQGFLMTTKVRTRIKIYKKEGYDWANFAQDYYKENNNSRERVSFSDAVTYNLENGKIVKSKLKSDGEFDEQVNKFWGRKKITMPNVREGSVIEYEYSVTSPNLTKLDDWDFQTSIPVNYSEYKTEFPEYFVYKTNQRGFVFPKVTTDKAMKSFLITGKERTGGEGFSTVKTTFTQDKIDYEATKTTYIAENLKALKDEDFVNNIHNYTAGVSHELSVIKYPNSPMKFLSTDWVSVAKNIYENDDFGAELNKSGYFEDDLKALTAGTTVIEEKIGAIYNYVKQHVKWNGFYGYSCNDGVRQAFKDKTGNVAEINLMLTAMLREAGFNANPVLVSTRSHGISFFPSRAAFNYVIAAIEYNGKTILLDATEKFALPGLLPTRDLNWLGRLIRKDGTSTEIDLMPSILSKETVSIIAGMDATGTITGKVRNVMTDYNALSFRQRYAGMKEDDYLERLENNNNNIAVSEYKRENEYELSKPLTETYSVSDSNDTEIIGDRIYITPLLFMNVKLNPFRQETREYPVDFTFPFEKKYSVTIDVPEGYTVESLPQNVNFATESKFGSFKYLIAQSGNKVQAVITLDVLASIVASDEYPVLRDFFQKVIDKQNEKIVFKKI</sequence>
<evidence type="ECO:0000259" key="2">
    <source>
        <dbReference type="Pfam" id="PF01841"/>
    </source>
</evidence>
<dbReference type="AlphaFoldDB" id="A0A2S0RDE9"/>
<feature type="chain" id="PRO_5015603810" evidence="1">
    <location>
        <begin position="21"/>
        <end position="673"/>
    </location>
</feature>
<organism evidence="4 5">
    <name type="scientific">Flavobacterium magnum</name>
    <dbReference type="NCBI Taxonomy" id="2162713"/>
    <lineage>
        <taxon>Bacteria</taxon>
        <taxon>Pseudomonadati</taxon>
        <taxon>Bacteroidota</taxon>
        <taxon>Flavobacteriia</taxon>
        <taxon>Flavobacteriales</taxon>
        <taxon>Flavobacteriaceae</taxon>
        <taxon>Flavobacterium</taxon>
    </lineage>
</organism>